<evidence type="ECO:0000313" key="2">
    <source>
        <dbReference type="Proteomes" id="UP000260367"/>
    </source>
</evidence>
<accession>A0A345KWE3</accession>
<protein>
    <submittedName>
        <fullName evidence="1">Uncharacterized protein</fullName>
    </submittedName>
</protein>
<reference evidence="2" key="1">
    <citation type="submission" date="2018-06" db="EMBL/GenBank/DDBJ databases">
        <authorList>
            <person name="Zhirakovskaya E."/>
        </authorList>
    </citation>
    <scope>NUCLEOTIDE SEQUENCE [LARGE SCALE GENOMIC DNA]</scope>
</reference>
<dbReference type="EMBL" id="MH509447">
    <property type="protein sequence ID" value="AXH47345.1"/>
    <property type="molecule type" value="Genomic_DNA"/>
</dbReference>
<gene>
    <name evidence="1" type="primary">50</name>
    <name evidence="1" type="ORF">SEA_EDEN_50</name>
</gene>
<dbReference type="Proteomes" id="UP000260367">
    <property type="component" value="Segment"/>
</dbReference>
<organism evidence="1 2">
    <name type="scientific">Microbacterium phage Eden</name>
    <dbReference type="NCBI Taxonomy" id="2250289"/>
    <lineage>
        <taxon>Viruses</taxon>
        <taxon>Duplodnaviria</taxon>
        <taxon>Heunggongvirae</taxon>
        <taxon>Uroviricota</taxon>
        <taxon>Caudoviricetes</taxon>
        <taxon>Edenvirus</taxon>
        <taxon>Edenvirus eden</taxon>
    </lineage>
</organism>
<proteinExistence type="predicted"/>
<dbReference type="RefSeq" id="YP_009806829.1">
    <property type="nucleotide sequence ID" value="NC_048017.1"/>
</dbReference>
<sequence length="84" mass="9371">MTKYLTLRAFVQVGDQKIGRELVDHPIPDKATTQSVALLVADTILGELIIPTAAEILKLLEQPDCPYDFSHTRHWCGNPLCRPS</sequence>
<keyword evidence="2" id="KW-1185">Reference proteome</keyword>
<evidence type="ECO:0000313" key="1">
    <source>
        <dbReference type="EMBL" id="AXH47345.1"/>
    </source>
</evidence>
<dbReference type="GeneID" id="54997699"/>
<dbReference type="KEGG" id="vg:54997699"/>
<name>A0A345KWE3_9CAUD</name>